<dbReference type="AlphaFoldDB" id="A0A3B0UU33"/>
<accession>A0A3B0UU33</accession>
<gene>
    <name evidence="1" type="ORF">MNBD_CHLOROFLEXI01-5029</name>
</gene>
<proteinExistence type="predicted"/>
<sequence>MNNSTKFNHRVLLILLFLFFVMVFGNLRLGSLKALTDASPALQTSTSSAIWFASHDPDPPSALVMP</sequence>
<dbReference type="EMBL" id="UOEU01000259">
    <property type="protein sequence ID" value="VAW31623.1"/>
    <property type="molecule type" value="Genomic_DNA"/>
</dbReference>
<name>A0A3B0UU33_9ZZZZ</name>
<evidence type="ECO:0000313" key="1">
    <source>
        <dbReference type="EMBL" id="VAW31623.1"/>
    </source>
</evidence>
<organism evidence="1">
    <name type="scientific">hydrothermal vent metagenome</name>
    <dbReference type="NCBI Taxonomy" id="652676"/>
    <lineage>
        <taxon>unclassified sequences</taxon>
        <taxon>metagenomes</taxon>
        <taxon>ecological metagenomes</taxon>
    </lineage>
</organism>
<protein>
    <submittedName>
        <fullName evidence="1">Uncharacterized protein</fullName>
    </submittedName>
</protein>
<reference evidence="1" key="1">
    <citation type="submission" date="2018-06" db="EMBL/GenBank/DDBJ databases">
        <authorList>
            <person name="Zhirakovskaya E."/>
        </authorList>
    </citation>
    <scope>NUCLEOTIDE SEQUENCE</scope>
</reference>